<sequence length="723" mass="78109">MADMVARLRARGEQPPSWQPAHPPTPSTRVEQMEAADPDAPTVDGEIEGQSPESATPEVTDSGSSAGSDVVATVRTGVLERARPLRGVLDLAADVRRRPDWWARHAAQVSAAQGIRGVRRMWDWTLQGVAVLPALVWRGLTCPELTAELARTENEQTRERIRSRRSTLRSVTATVTLAGGGTGGWYGYHLWETHGLWLVAHPAPWLLVGGLTALGAVVSRVRGTGGTAAPAGVSEHMPRGDIAAAVAAALSAIKVPDGGVAGAPMVRSWGVEVAVRARKLTTDHREQLQAALVPAGGVMRVIQHPSDPGNVYRLQLFTKAPLAESVTVSVGRPGSAQLTHRPVVATTASGDDHHAATGRNILFVGLNGSGKTGSLETLMEGETRSPRVRAWVIDQGGSPAWRDWAPLLVDHAILETRDGETIEQAQARNALRAERILRGLRAAMMTRVAELRARSKKEWTPELGLTAWRLYVDEANQFPARLLDEIAGLAQIGRKYGFRVRVAAQQITSAKDIPRGLLSELDHRYVHAATTETVDQVVRKHLRGTYSPDQFDVENGQDAGKALHVPSGELVRFRQLPDDRDAVRRIAAERAPTVATIEPGAWAAYQRETQPPPPARHPTPPPAAEKNPQGVPPLVAGIHAAVHATDRGQATTKEIRAHLATLGLVFDDDTSLWRALDAISSRLAALRASWGRVYVTDAEGRRNRSGLRVEHADHLLAVARGQQ</sequence>
<reference evidence="2" key="1">
    <citation type="journal article" date="2014" name="Int. J. Syst. Evol. Microbiol.">
        <title>Complete genome sequence of Corynebacterium casei LMG S-19264T (=DSM 44701T), isolated from a smear-ripened cheese.</title>
        <authorList>
            <consortium name="US DOE Joint Genome Institute (JGI-PGF)"/>
            <person name="Walter F."/>
            <person name="Albersmeier A."/>
            <person name="Kalinowski J."/>
            <person name="Ruckert C."/>
        </authorList>
    </citation>
    <scope>NUCLEOTIDE SEQUENCE</scope>
    <source>
        <strain evidence="2">CGMCC 4.5737</strain>
    </source>
</reference>
<evidence type="ECO:0000313" key="2">
    <source>
        <dbReference type="EMBL" id="GGM84004.1"/>
    </source>
</evidence>
<dbReference type="Proteomes" id="UP000637578">
    <property type="component" value="Unassembled WGS sequence"/>
</dbReference>
<organism evidence="2 3">
    <name type="scientific">Longimycelium tulufanense</name>
    <dbReference type="NCBI Taxonomy" id="907463"/>
    <lineage>
        <taxon>Bacteria</taxon>
        <taxon>Bacillati</taxon>
        <taxon>Actinomycetota</taxon>
        <taxon>Actinomycetes</taxon>
        <taxon>Pseudonocardiales</taxon>
        <taxon>Pseudonocardiaceae</taxon>
        <taxon>Longimycelium</taxon>
    </lineage>
</organism>
<accession>A0A8J3FZU5</accession>
<dbReference type="AlphaFoldDB" id="A0A8J3FZU5"/>
<comment type="caution">
    <text evidence="2">The sequence shown here is derived from an EMBL/GenBank/DDBJ whole genome shotgun (WGS) entry which is preliminary data.</text>
</comment>
<keyword evidence="3" id="KW-1185">Reference proteome</keyword>
<feature type="compositionally biased region" description="Polar residues" evidence="1">
    <location>
        <begin position="51"/>
        <end position="67"/>
    </location>
</feature>
<gene>
    <name evidence="2" type="ORF">GCM10012275_63280</name>
</gene>
<dbReference type="Gene3D" id="3.40.50.300">
    <property type="entry name" value="P-loop containing nucleotide triphosphate hydrolases"/>
    <property type="match status" value="1"/>
</dbReference>
<feature type="region of interest" description="Disordered" evidence="1">
    <location>
        <begin position="1"/>
        <end position="69"/>
    </location>
</feature>
<evidence type="ECO:0008006" key="4">
    <source>
        <dbReference type="Google" id="ProtNLM"/>
    </source>
</evidence>
<evidence type="ECO:0000256" key="1">
    <source>
        <dbReference type="SAM" id="MobiDB-lite"/>
    </source>
</evidence>
<feature type="region of interest" description="Disordered" evidence="1">
    <location>
        <begin position="607"/>
        <end position="630"/>
    </location>
</feature>
<evidence type="ECO:0000313" key="3">
    <source>
        <dbReference type="Proteomes" id="UP000637578"/>
    </source>
</evidence>
<reference evidence="2" key="2">
    <citation type="submission" date="2020-09" db="EMBL/GenBank/DDBJ databases">
        <authorList>
            <person name="Sun Q."/>
            <person name="Zhou Y."/>
        </authorList>
    </citation>
    <scope>NUCLEOTIDE SEQUENCE</scope>
    <source>
        <strain evidence="2">CGMCC 4.5737</strain>
    </source>
</reference>
<name>A0A8J3FZU5_9PSEU</name>
<protein>
    <recommendedName>
        <fullName evidence="4">FtsK domain-containing protein</fullName>
    </recommendedName>
</protein>
<dbReference type="InterPro" id="IPR027417">
    <property type="entry name" value="P-loop_NTPase"/>
</dbReference>
<dbReference type="SUPFAM" id="SSF52540">
    <property type="entry name" value="P-loop containing nucleoside triphosphate hydrolases"/>
    <property type="match status" value="1"/>
</dbReference>
<feature type="compositionally biased region" description="Pro residues" evidence="1">
    <location>
        <begin position="17"/>
        <end position="26"/>
    </location>
</feature>
<proteinExistence type="predicted"/>
<feature type="compositionally biased region" description="Pro residues" evidence="1">
    <location>
        <begin position="610"/>
        <end position="623"/>
    </location>
</feature>
<dbReference type="EMBL" id="BMMK01000066">
    <property type="protein sequence ID" value="GGM84004.1"/>
    <property type="molecule type" value="Genomic_DNA"/>
</dbReference>